<dbReference type="EMBL" id="ML978741">
    <property type="protein sequence ID" value="KAF2084426.1"/>
    <property type="molecule type" value="Genomic_DNA"/>
</dbReference>
<organism evidence="2 3">
    <name type="scientific">Saccharata proteae CBS 121410</name>
    <dbReference type="NCBI Taxonomy" id="1314787"/>
    <lineage>
        <taxon>Eukaryota</taxon>
        <taxon>Fungi</taxon>
        <taxon>Dikarya</taxon>
        <taxon>Ascomycota</taxon>
        <taxon>Pezizomycotina</taxon>
        <taxon>Dothideomycetes</taxon>
        <taxon>Dothideomycetes incertae sedis</taxon>
        <taxon>Botryosphaeriales</taxon>
        <taxon>Saccharataceae</taxon>
        <taxon>Saccharata</taxon>
    </lineage>
</organism>
<dbReference type="Gene3D" id="2.130.10.10">
    <property type="entry name" value="YVTN repeat-like/Quinoprotein amine dehydrogenase"/>
    <property type="match status" value="2"/>
</dbReference>
<feature type="compositionally biased region" description="Low complexity" evidence="1">
    <location>
        <begin position="689"/>
        <end position="700"/>
    </location>
</feature>
<name>A0A9P4HRT9_9PEZI</name>
<feature type="compositionally biased region" description="Polar residues" evidence="1">
    <location>
        <begin position="487"/>
        <end position="498"/>
    </location>
</feature>
<reference evidence="2" key="1">
    <citation type="journal article" date="2020" name="Stud. Mycol.">
        <title>101 Dothideomycetes genomes: a test case for predicting lifestyles and emergence of pathogens.</title>
        <authorList>
            <person name="Haridas S."/>
            <person name="Albert R."/>
            <person name="Binder M."/>
            <person name="Bloem J."/>
            <person name="Labutti K."/>
            <person name="Salamov A."/>
            <person name="Andreopoulos B."/>
            <person name="Baker S."/>
            <person name="Barry K."/>
            <person name="Bills G."/>
            <person name="Bluhm B."/>
            <person name="Cannon C."/>
            <person name="Castanera R."/>
            <person name="Culley D."/>
            <person name="Daum C."/>
            <person name="Ezra D."/>
            <person name="Gonzalez J."/>
            <person name="Henrissat B."/>
            <person name="Kuo A."/>
            <person name="Liang C."/>
            <person name="Lipzen A."/>
            <person name="Lutzoni F."/>
            <person name="Magnuson J."/>
            <person name="Mondo S."/>
            <person name="Nolan M."/>
            <person name="Ohm R."/>
            <person name="Pangilinan J."/>
            <person name="Park H.-J."/>
            <person name="Ramirez L."/>
            <person name="Alfaro M."/>
            <person name="Sun H."/>
            <person name="Tritt A."/>
            <person name="Yoshinaga Y."/>
            <person name="Zwiers L.-H."/>
            <person name="Turgeon B."/>
            <person name="Goodwin S."/>
            <person name="Spatafora J."/>
            <person name="Crous P."/>
            <person name="Grigoriev I."/>
        </authorList>
    </citation>
    <scope>NUCLEOTIDE SEQUENCE</scope>
    <source>
        <strain evidence="2">CBS 121410</strain>
    </source>
</reference>
<dbReference type="Proteomes" id="UP000799776">
    <property type="component" value="Unassembled WGS sequence"/>
</dbReference>
<feature type="region of interest" description="Disordered" evidence="1">
    <location>
        <begin position="516"/>
        <end position="702"/>
    </location>
</feature>
<evidence type="ECO:0000313" key="3">
    <source>
        <dbReference type="Proteomes" id="UP000799776"/>
    </source>
</evidence>
<protein>
    <submittedName>
        <fullName evidence="2">WD40 repeat-like protein</fullName>
    </submittedName>
</protein>
<gene>
    <name evidence="2" type="ORF">K490DRAFT_68734</name>
</gene>
<dbReference type="InterPro" id="IPR015943">
    <property type="entry name" value="WD40/YVTN_repeat-like_dom_sf"/>
</dbReference>
<dbReference type="AlphaFoldDB" id="A0A9P4HRT9"/>
<feature type="compositionally biased region" description="Gly residues" evidence="1">
    <location>
        <begin position="666"/>
        <end position="677"/>
    </location>
</feature>
<evidence type="ECO:0000313" key="2">
    <source>
        <dbReference type="EMBL" id="KAF2084426.1"/>
    </source>
</evidence>
<evidence type="ECO:0000256" key="1">
    <source>
        <dbReference type="SAM" id="MobiDB-lite"/>
    </source>
</evidence>
<keyword evidence="3" id="KW-1185">Reference proteome</keyword>
<feature type="region of interest" description="Disordered" evidence="1">
    <location>
        <begin position="714"/>
        <end position="857"/>
    </location>
</feature>
<feature type="compositionally biased region" description="Basic residues" evidence="1">
    <location>
        <begin position="526"/>
        <end position="538"/>
    </location>
</feature>
<sequence>MPHIRVAQHGRRPTPIEATSAAPGQPFAFPNTHHLVITTQERVLSWGGDGLTSAFASGSGGILAAKEARDGSGLLAVADSQVVVLHDVNHGMERSYRLKGTDGQIRLLEYADDSKSLFFTTTLQNAVQSYSLRQSCLLDPAHTHPSPPTVLAVSKTSHLLLSASESPPTIYLQNLTLRTAPVLLQPRASTAPAVVAAFHPERPNVFLVAFRDGTLAAYDATRFLGDRNKTALSRGHGGEIGRFKDLHHVTNKGAVDPSGNLSSAALGGYDEGTKTVGVGSRAVGITGAAFLPGHRSRAVSVGGDGRCRIVDFELGGKVLRTWHVKGPATCLSVLSLAVQGKSREGAMPGRMARSTRPTPGSATGGTAAMNNIIAVGREDGKVLMFDSVGLQLCEEMVDPTAGRVIDIEWLQGPGLKTSSKTGLEQTRPDTIISLPQADGQAGNRRASKKSRRSVEFALDDSSQNPNFDDGTVLRQPPPAEEEDDMTGTVNHNPSTNPINRVFPAIPSSAGYMDLFSPVKQPVPMSPKRRSPPKPRNRPRILSTTFVGNDQGSQPTSPTRSPIKSLFIDQQPPNYPVNADDPDVKRTNGVLSLKDSTTRRPVDAPIPPVHSPRLAKPPAARTPRIRKARRVSNARMPMPGTYSSSSTTTTTSSSSKILADIRRLGAASGGKGRDGSGGIALLAPYMNPRGTGTPTGTPTGTLKGVVSDAKMAEEALGGDEDEGRREQQKEKHKSHAAVEDIWMTSPSASEAEAVDAYKSTHLSHHSRRRGATQPHRRPYSPPESPEHHLTTPSPEHRPHHLQPQPLPLSPGSAQSPVGPVDVQDFFPRRSSLRHGKAGKRSRRRGEREGEREREVLGEVEGNATAAELLSPRPVGGRKSALLHNDGRAADASAGHAVWEDADGDADGEGRGDGCECGNACCRRLRAESERLRAEVEALRREVDAMRVFIGMV</sequence>
<feature type="compositionally biased region" description="Polar residues" evidence="1">
    <location>
        <begin position="541"/>
        <end position="561"/>
    </location>
</feature>
<proteinExistence type="predicted"/>
<feature type="compositionally biased region" description="Low complexity" evidence="1">
    <location>
        <begin position="642"/>
        <end position="654"/>
    </location>
</feature>
<comment type="caution">
    <text evidence="2">The sequence shown here is derived from an EMBL/GenBank/DDBJ whole genome shotgun (WGS) entry which is preliminary data.</text>
</comment>
<feature type="region of interest" description="Disordered" evidence="1">
    <location>
        <begin position="344"/>
        <end position="365"/>
    </location>
</feature>
<feature type="compositionally biased region" description="Basic residues" evidence="1">
    <location>
        <begin position="829"/>
        <end position="843"/>
    </location>
</feature>
<accession>A0A9P4HRT9</accession>
<feature type="compositionally biased region" description="Basic residues" evidence="1">
    <location>
        <begin position="760"/>
        <end position="777"/>
    </location>
</feature>
<feature type="compositionally biased region" description="Basic residues" evidence="1">
    <location>
        <begin position="622"/>
        <end position="631"/>
    </location>
</feature>
<dbReference type="InterPro" id="IPR036322">
    <property type="entry name" value="WD40_repeat_dom_sf"/>
</dbReference>
<feature type="compositionally biased region" description="Basic and acidic residues" evidence="1">
    <location>
        <begin position="844"/>
        <end position="855"/>
    </location>
</feature>
<feature type="region of interest" description="Disordered" evidence="1">
    <location>
        <begin position="416"/>
        <end position="498"/>
    </location>
</feature>
<dbReference type="OrthoDB" id="5362656at2759"/>
<dbReference type="SUPFAM" id="SSF50978">
    <property type="entry name" value="WD40 repeat-like"/>
    <property type="match status" value="1"/>
</dbReference>